<name>A0A1L3FNW5_BRAJP</name>
<dbReference type="Proteomes" id="UP000181962">
    <property type="component" value="Chromosome"/>
</dbReference>
<accession>A0A1L3FNW5</accession>
<proteinExistence type="predicted"/>
<sequence>MLDCMSSIIHATNLSTLMLRTASTSSAFAVYSPYFQAPLYLPGSPPVPDVIASLVGWGRLETFGVRLNFLSASQRAT</sequence>
<evidence type="ECO:0000313" key="1">
    <source>
        <dbReference type="EMBL" id="APG15003.1"/>
    </source>
</evidence>
<dbReference type="AlphaFoldDB" id="A0A1L3FNW5"/>
<gene>
    <name evidence="1" type="ORF">BKD09_42480</name>
</gene>
<protein>
    <submittedName>
        <fullName evidence="1">Uncharacterized protein</fullName>
    </submittedName>
</protein>
<reference evidence="1 2" key="1">
    <citation type="submission" date="2016-11" db="EMBL/GenBank/DDBJ databases">
        <title>Complete Genome Sequence of Bradyrhizobium sp. strain J5, an isolated from soybean nodule in Hokkaido.</title>
        <authorList>
            <person name="Kanehara K."/>
        </authorList>
    </citation>
    <scope>NUCLEOTIDE SEQUENCE [LARGE SCALE GENOMIC DNA]</scope>
    <source>
        <strain evidence="1 2">J5</strain>
    </source>
</reference>
<organism evidence="1 2">
    <name type="scientific">Bradyrhizobium japonicum</name>
    <dbReference type="NCBI Taxonomy" id="375"/>
    <lineage>
        <taxon>Bacteria</taxon>
        <taxon>Pseudomonadati</taxon>
        <taxon>Pseudomonadota</taxon>
        <taxon>Alphaproteobacteria</taxon>
        <taxon>Hyphomicrobiales</taxon>
        <taxon>Nitrobacteraceae</taxon>
        <taxon>Bradyrhizobium</taxon>
    </lineage>
</organism>
<dbReference type="EMBL" id="CP017637">
    <property type="protein sequence ID" value="APG15003.1"/>
    <property type="molecule type" value="Genomic_DNA"/>
</dbReference>
<evidence type="ECO:0000313" key="2">
    <source>
        <dbReference type="Proteomes" id="UP000181962"/>
    </source>
</evidence>